<dbReference type="EMBL" id="JBHTIV010000007">
    <property type="protein sequence ID" value="MFD0932392.1"/>
    <property type="molecule type" value="Genomic_DNA"/>
</dbReference>
<sequence length="245" mass="29596">MYINYTLSFLSLFISFSCFGQSFSEAEIYSWYDNQTGIENSSLFRGVEYVEEDRMINEKHKFFQSDEFQKGWVIYDGQLYNNVPLKFNIYNDVLMVYLQHDQKSSFFQLFSDMVDNFQIHGHKFKYLEAKNDPDIEGFYEVISENRDFKIFKKHVKDKKELRDKSVAYIEFSTANPDYVFQINEQFFDLDNRRDLFSRFPDYKKDIRDFYKDFRKQSRNQPDAFMIRLADKMNSLLLIASNDIKE</sequence>
<comment type="caution">
    <text evidence="2">The sequence shown here is derived from an EMBL/GenBank/DDBJ whole genome shotgun (WGS) entry which is preliminary data.</text>
</comment>
<evidence type="ECO:0000256" key="1">
    <source>
        <dbReference type="SAM" id="SignalP"/>
    </source>
</evidence>
<feature type="signal peptide" evidence="1">
    <location>
        <begin position="1"/>
        <end position="20"/>
    </location>
</feature>
<evidence type="ECO:0000313" key="2">
    <source>
        <dbReference type="EMBL" id="MFD0932392.1"/>
    </source>
</evidence>
<evidence type="ECO:0000313" key="3">
    <source>
        <dbReference type="Proteomes" id="UP001597049"/>
    </source>
</evidence>
<dbReference type="RefSeq" id="WP_379657715.1">
    <property type="nucleotide sequence ID" value="NZ_JBHTIV010000007.1"/>
</dbReference>
<name>A0ABW3GQR8_9FLAO</name>
<reference evidence="3" key="1">
    <citation type="journal article" date="2019" name="Int. J. Syst. Evol. Microbiol.">
        <title>The Global Catalogue of Microorganisms (GCM) 10K type strain sequencing project: providing services to taxonomists for standard genome sequencing and annotation.</title>
        <authorList>
            <consortium name="The Broad Institute Genomics Platform"/>
            <consortium name="The Broad Institute Genome Sequencing Center for Infectious Disease"/>
            <person name="Wu L."/>
            <person name="Ma J."/>
        </authorList>
    </citation>
    <scope>NUCLEOTIDE SEQUENCE [LARGE SCALE GENOMIC DNA]</scope>
    <source>
        <strain evidence="3">CCUG 56752</strain>
    </source>
</reference>
<organism evidence="2 3">
    <name type="scientific">Psychroflexus salinarum</name>
    <dbReference type="NCBI Taxonomy" id="546024"/>
    <lineage>
        <taxon>Bacteria</taxon>
        <taxon>Pseudomonadati</taxon>
        <taxon>Bacteroidota</taxon>
        <taxon>Flavobacteriia</taxon>
        <taxon>Flavobacteriales</taxon>
        <taxon>Flavobacteriaceae</taxon>
        <taxon>Psychroflexus</taxon>
    </lineage>
</organism>
<gene>
    <name evidence="2" type="ORF">ACFQ0R_07240</name>
</gene>
<accession>A0ABW3GQR8</accession>
<keyword evidence="3" id="KW-1185">Reference proteome</keyword>
<feature type="chain" id="PRO_5045418603" evidence="1">
    <location>
        <begin position="21"/>
        <end position="245"/>
    </location>
</feature>
<protein>
    <submittedName>
        <fullName evidence="2">Uncharacterized protein</fullName>
    </submittedName>
</protein>
<keyword evidence="1" id="KW-0732">Signal</keyword>
<dbReference type="Proteomes" id="UP001597049">
    <property type="component" value="Unassembled WGS sequence"/>
</dbReference>
<proteinExistence type="predicted"/>